<dbReference type="RefSeq" id="WP_012164572.1">
    <property type="nucleotide sequence ID" value="NC_009925.1"/>
</dbReference>
<gene>
    <name evidence="1" type="ordered locus">AM1_4262</name>
</gene>
<reference evidence="1 2" key="1">
    <citation type="journal article" date="2008" name="Proc. Natl. Acad. Sci. U.S.A.">
        <title>Niche adaptation and genome expansion in the chlorophyll d-producing cyanobacterium Acaryochloris marina.</title>
        <authorList>
            <person name="Swingley W.D."/>
            <person name="Chen M."/>
            <person name="Cheung P.C."/>
            <person name="Conrad A.L."/>
            <person name="Dejesa L.C."/>
            <person name="Hao J."/>
            <person name="Honchak B.M."/>
            <person name="Karbach L.E."/>
            <person name="Kurdoglu A."/>
            <person name="Lahiri S."/>
            <person name="Mastrian S.D."/>
            <person name="Miyashita H."/>
            <person name="Page L."/>
            <person name="Ramakrishna P."/>
            <person name="Satoh S."/>
            <person name="Sattley W.M."/>
            <person name="Shimada Y."/>
            <person name="Taylor H.L."/>
            <person name="Tomo T."/>
            <person name="Tsuchiya T."/>
            <person name="Wang Z.T."/>
            <person name="Raymond J."/>
            <person name="Mimuro M."/>
            <person name="Blankenship R.E."/>
            <person name="Touchman J.W."/>
        </authorList>
    </citation>
    <scope>NUCLEOTIDE SEQUENCE [LARGE SCALE GENOMIC DNA]</scope>
    <source>
        <strain evidence="2">MBIC 11017</strain>
    </source>
</reference>
<evidence type="ECO:0000313" key="2">
    <source>
        <dbReference type="Proteomes" id="UP000000268"/>
    </source>
</evidence>
<sequence>MAAAVSTDDAATDTQRQLLERSVNQQNSTNGIAKNSRSRYSSIYSDPEIGKDIDRVFGRDINRIYLSKWEKIRKILENSVLTNSFREKSKYLKEASKELKQLYENCVALVSKDVSDYLFSLSTESDVFSQALLGLSLIYESSRSNKRPVRKVKDLRDGMVMFSSIFPKFSQPLVEIGNGLEVLPIFEGLARAAIEDEELKNTTVRKKLDQVNLLKYVRDIKESAEEILYTTNRLKDQAGLKDWVLCRTDDLILYISPKSAEGKALQRIESIESGEEIEWEIIEPDYSFDMQEVREKIKARGYKVSPESSS</sequence>
<evidence type="ECO:0000313" key="1">
    <source>
        <dbReference type="EMBL" id="ABW29241.1"/>
    </source>
</evidence>
<dbReference type="EMBL" id="CP000828">
    <property type="protein sequence ID" value="ABW29241.1"/>
    <property type="molecule type" value="Genomic_DNA"/>
</dbReference>
<dbReference type="AlphaFoldDB" id="B0CCS9"/>
<dbReference type="Proteomes" id="UP000000268">
    <property type="component" value="Chromosome"/>
</dbReference>
<proteinExistence type="predicted"/>
<accession>B0CCS9</accession>
<dbReference type="STRING" id="329726.AM1_4262"/>
<dbReference type="KEGG" id="amr:AM1_4262"/>
<keyword evidence="2" id="KW-1185">Reference proteome</keyword>
<name>B0CCS9_ACAM1</name>
<protein>
    <submittedName>
        <fullName evidence="1">Uncharacterized protein</fullName>
    </submittedName>
</protein>
<organism evidence="1 2">
    <name type="scientific">Acaryochloris marina (strain MBIC 11017)</name>
    <dbReference type="NCBI Taxonomy" id="329726"/>
    <lineage>
        <taxon>Bacteria</taxon>
        <taxon>Bacillati</taxon>
        <taxon>Cyanobacteriota</taxon>
        <taxon>Cyanophyceae</taxon>
        <taxon>Acaryochloridales</taxon>
        <taxon>Acaryochloridaceae</taxon>
        <taxon>Acaryochloris</taxon>
    </lineage>
</organism>
<dbReference type="HOGENOM" id="CLU_896092_0_0_3"/>